<dbReference type="PROSITE" id="PS51485">
    <property type="entry name" value="PHYTOCYANIN"/>
    <property type="match status" value="1"/>
</dbReference>
<dbReference type="PANTHER" id="PTHR33021:SF496">
    <property type="entry name" value="OS08G0482700 PROTEIN"/>
    <property type="match status" value="1"/>
</dbReference>
<feature type="compositionally biased region" description="Low complexity" evidence="4">
    <location>
        <begin position="128"/>
        <end position="150"/>
    </location>
</feature>
<evidence type="ECO:0000256" key="1">
    <source>
        <dbReference type="ARBA" id="ARBA00022723"/>
    </source>
</evidence>
<name>A0A6P5ZH56_DURZI</name>
<keyword evidence="1" id="KW-0479">Metal-binding</keyword>
<evidence type="ECO:0000259" key="7">
    <source>
        <dbReference type="PROSITE" id="PS51485"/>
    </source>
</evidence>
<dbReference type="GO" id="GO:0005886">
    <property type="term" value="C:plasma membrane"/>
    <property type="evidence" value="ECO:0007669"/>
    <property type="project" value="TreeGrafter"/>
</dbReference>
<feature type="transmembrane region" description="Helical" evidence="5">
    <location>
        <begin position="153"/>
        <end position="173"/>
    </location>
</feature>
<evidence type="ECO:0000256" key="2">
    <source>
        <dbReference type="ARBA" id="ARBA00023008"/>
    </source>
</evidence>
<dbReference type="InterPro" id="IPR008972">
    <property type="entry name" value="Cupredoxin"/>
</dbReference>
<dbReference type="AlphaFoldDB" id="A0A6P5ZH56"/>
<dbReference type="PANTHER" id="PTHR33021">
    <property type="entry name" value="BLUE COPPER PROTEIN"/>
    <property type="match status" value="1"/>
</dbReference>
<organism evidence="8 9">
    <name type="scientific">Durio zibethinus</name>
    <name type="common">Durian</name>
    <dbReference type="NCBI Taxonomy" id="66656"/>
    <lineage>
        <taxon>Eukaryota</taxon>
        <taxon>Viridiplantae</taxon>
        <taxon>Streptophyta</taxon>
        <taxon>Embryophyta</taxon>
        <taxon>Tracheophyta</taxon>
        <taxon>Spermatophyta</taxon>
        <taxon>Magnoliopsida</taxon>
        <taxon>eudicotyledons</taxon>
        <taxon>Gunneridae</taxon>
        <taxon>Pentapetalae</taxon>
        <taxon>rosids</taxon>
        <taxon>malvids</taxon>
        <taxon>Malvales</taxon>
        <taxon>Malvaceae</taxon>
        <taxon>Helicteroideae</taxon>
        <taxon>Durio</taxon>
    </lineage>
</organism>
<reference evidence="9" key="1">
    <citation type="submission" date="2025-08" db="UniProtKB">
        <authorList>
            <consortium name="RefSeq"/>
        </authorList>
    </citation>
    <scope>IDENTIFICATION</scope>
    <source>
        <tissue evidence="9">Fruit stalk</tissue>
    </source>
</reference>
<feature type="domain" description="Phytocyanin" evidence="7">
    <location>
        <begin position="25"/>
        <end position="128"/>
    </location>
</feature>
<dbReference type="GO" id="GO:0046872">
    <property type="term" value="F:metal ion binding"/>
    <property type="evidence" value="ECO:0007669"/>
    <property type="project" value="UniProtKB-KW"/>
</dbReference>
<dbReference type="KEGG" id="dzi:111300306"/>
<proteinExistence type="predicted"/>
<dbReference type="Pfam" id="PF02298">
    <property type="entry name" value="Cu_bind_like"/>
    <property type="match status" value="1"/>
</dbReference>
<sequence length="174" mass="18582">MVRKISMAALFVVLAATLLQSTLATNYTVGDSTGWQRPTNNADFYGNWTKNKNFVVGDILVFDFPTGQHDVAVVTEASYNSCTATNAIFNYTNGPAIITLNTTGYHYYICGFSGHCAAGQKLRVDVQNGTNTPSTPGSSPNTPSGGSTPPNSASSLIATLPLIFMSIFLVLFCY</sequence>
<dbReference type="GO" id="GO:0009055">
    <property type="term" value="F:electron transfer activity"/>
    <property type="evidence" value="ECO:0007669"/>
    <property type="project" value="InterPro"/>
</dbReference>
<dbReference type="Proteomes" id="UP000515121">
    <property type="component" value="Unplaced"/>
</dbReference>
<evidence type="ECO:0000256" key="3">
    <source>
        <dbReference type="ARBA" id="ARBA00023180"/>
    </source>
</evidence>
<accession>A0A6P5ZH56</accession>
<dbReference type="InterPro" id="IPR039391">
    <property type="entry name" value="Phytocyanin-like"/>
</dbReference>
<dbReference type="FunFam" id="2.60.40.420:FF:000003">
    <property type="entry name" value="Blue copper"/>
    <property type="match status" value="1"/>
</dbReference>
<keyword evidence="5" id="KW-1133">Transmembrane helix</keyword>
<evidence type="ECO:0000256" key="5">
    <source>
        <dbReference type="SAM" id="Phobius"/>
    </source>
</evidence>
<feature type="chain" id="PRO_5028414838" evidence="6">
    <location>
        <begin position="25"/>
        <end position="174"/>
    </location>
</feature>
<dbReference type="RefSeq" id="XP_022751676.1">
    <property type="nucleotide sequence ID" value="XM_022895941.1"/>
</dbReference>
<keyword evidence="8" id="KW-1185">Reference proteome</keyword>
<protein>
    <submittedName>
        <fullName evidence="9">Umecyanin-like</fullName>
    </submittedName>
</protein>
<evidence type="ECO:0000313" key="9">
    <source>
        <dbReference type="RefSeq" id="XP_022751676.1"/>
    </source>
</evidence>
<dbReference type="GeneID" id="111300306"/>
<dbReference type="OrthoDB" id="5421909at2759"/>
<feature type="signal peptide" evidence="6">
    <location>
        <begin position="1"/>
        <end position="24"/>
    </location>
</feature>
<dbReference type="SUPFAM" id="SSF49503">
    <property type="entry name" value="Cupredoxins"/>
    <property type="match status" value="1"/>
</dbReference>
<keyword evidence="5" id="KW-0472">Membrane</keyword>
<evidence type="ECO:0000256" key="4">
    <source>
        <dbReference type="SAM" id="MobiDB-lite"/>
    </source>
</evidence>
<dbReference type="InterPro" id="IPR003245">
    <property type="entry name" value="Phytocyanin_dom"/>
</dbReference>
<keyword evidence="5" id="KW-0812">Transmembrane</keyword>
<keyword evidence="6" id="KW-0732">Signal</keyword>
<evidence type="ECO:0000256" key="6">
    <source>
        <dbReference type="SAM" id="SignalP"/>
    </source>
</evidence>
<dbReference type="Gene3D" id="2.60.40.420">
    <property type="entry name" value="Cupredoxins - blue copper proteins"/>
    <property type="match status" value="1"/>
</dbReference>
<keyword evidence="2" id="KW-0186">Copper</keyword>
<gene>
    <name evidence="9" type="primary">LOC111300306</name>
</gene>
<keyword evidence="3" id="KW-0325">Glycoprotein</keyword>
<feature type="region of interest" description="Disordered" evidence="4">
    <location>
        <begin position="127"/>
        <end position="150"/>
    </location>
</feature>
<evidence type="ECO:0000313" key="8">
    <source>
        <dbReference type="Proteomes" id="UP000515121"/>
    </source>
</evidence>